<accession>A0ACA9QTM3</accession>
<keyword evidence="2" id="KW-1185">Reference proteome</keyword>
<gene>
    <name evidence="1" type="ORF">ACOLOM_LOCUS13253</name>
</gene>
<evidence type="ECO:0000313" key="1">
    <source>
        <dbReference type="EMBL" id="CAG8762084.1"/>
    </source>
</evidence>
<name>A0ACA9QTM3_9GLOM</name>
<proteinExistence type="predicted"/>
<organism evidence="1 2">
    <name type="scientific">Acaulospora colombiana</name>
    <dbReference type="NCBI Taxonomy" id="27376"/>
    <lineage>
        <taxon>Eukaryota</taxon>
        <taxon>Fungi</taxon>
        <taxon>Fungi incertae sedis</taxon>
        <taxon>Mucoromycota</taxon>
        <taxon>Glomeromycotina</taxon>
        <taxon>Glomeromycetes</taxon>
        <taxon>Diversisporales</taxon>
        <taxon>Acaulosporaceae</taxon>
        <taxon>Acaulospora</taxon>
    </lineage>
</organism>
<dbReference type="EMBL" id="CAJVPT010059497">
    <property type="protein sequence ID" value="CAG8762084.1"/>
    <property type="molecule type" value="Genomic_DNA"/>
</dbReference>
<reference evidence="1" key="1">
    <citation type="submission" date="2021-06" db="EMBL/GenBank/DDBJ databases">
        <authorList>
            <person name="Kallberg Y."/>
            <person name="Tangrot J."/>
            <person name="Rosling A."/>
        </authorList>
    </citation>
    <scope>NUCLEOTIDE SEQUENCE</scope>
    <source>
        <strain evidence="1">CL356</strain>
    </source>
</reference>
<comment type="caution">
    <text evidence="1">The sequence shown here is derived from an EMBL/GenBank/DDBJ whole genome shotgun (WGS) entry which is preliminary data.</text>
</comment>
<sequence length="122" mass="14311">MTLRKHQYPITIHNSTLNGQLTTSLKPWQIVSYLLYLEHQGQYTRRYGGFSKLESLNFLLTHLSHRKDEFLLFNNAMRNPGSVYRFKLPNICGICQEVDHLPSECETSEVILSRRMLEPEDI</sequence>
<feature type="non-terminal residue" evidence="1">
    <location>
        <position position="122"/>
    </location>
</feature>
<evidence type="ECO:0000313" key="2">
    <source>
        <dbReference type="Proteomes" id="UP000789525"/>
    </source>
</evidence>
<protein>
    <submittedName>
        <fullName evidence="1">5777_t:CDS:1</fullName>
    </submittedName>
</protein>
<dbReference type="Proteomes" id="UP000789525">
    <property type="component" value="Unassembled WGS sequence"/>
</dbReference>